<evidence type="ECO:0000313" key="3">
    <source>
        <dbReference type="EMBL" id="GED99438.1"/>
    </source>
</evidence>
<comment type="caution">
    <text evidence="3">The sequence shown here is derived from an EMBL/GenBank/DDBJ whole genome shotgun (WGS) entry which is preliminary data.</text>
</comment>
<dbReference type="InterPro" id="IPR038277">
    <property type="entry name" value="UreF_sf"/>
</dbReference>
<dbReference type="InterPro" id="IPR002639">
    <property type="entry name" value="UreF"/>
</dbReference>
<keyword evidence="2" id="KW-0143">Chaperone</keyword>
<proteinExistence type="predicted"/>
<evidence type="ECO:0000256" key="1">
    <source>
        <dbReference type="ARBA" id="ARBA00022988"/>
    </source>
</evidence>
<dbReference type="OrthoDB" id="3382047at2"/>
<evidence type="ECO:0000313" key="4">
    <source>
        <dbReference type="Proteomes" id="UP000444980"/>
    </source>
</evidence>
<dbReference type="Proteomes" id="UP000444980">
    <property type="component" value="Unassembled WGS sequence"/>
</dbReference>
<keyword evidence="1" id="KW-0996">Nickel insertion</keyword>
<dbReference type="EMBL" id="BJOU01000019">
    <property type="protein sequence ID" value="GED99438.1"/>
    <property type="molecule type" value="Genomic_DNA"/>
</dbReference>
<reference evidence="4" key="1">
    <citation type="submission" date="2019-06" db="EMBL/GenBank/DDBJ databases">
        <title>Gordonia isolated from sludge of a wastewater treatment plant.</title>
        <authorList>
            <person name="Tamura T."/>
            <person name="Aoyama K."/>
            <person name="Kang Y."/>
            <person name="Saito S."/>
            <person name="Akiyama N."/>
            <person name="Yazawa K."/>
            <person name="Gonoi T."/>
            <person name="Mikami Y."/>
        </authorList>
    </citation>
    <scope>NUCLEOTIDE SEQUENCE [LARGE SCALE GENOMIC DNA]</scope>
    <source>
        <strain evidence="4">NBRC 107697</strain>
    </source>
</reference>
<dbReference type="PANTHER" id="PTHR33620:SF1">
    <property type="entry name" value="UREASE ACCESSORY PROTEIN F"/>
    <property type="match status" value="1"/>
</dbReference>
<protein>
    <submittedName>
        <fullName evidence="3">Urease accessory protein UreF</fullName>
    </submittedName>
</protein>
<dbReference type="GO" id="GO:0016151">
    <property type="term" value="F:nickel cation binding"/>
    <property type="evidence" value="ECO:0007669"/>
    <property type="project" value="InterPro"/>
</dbReference>
<gene>
    <name evidence="3" type="ORF">nbrc107697_34770</name>
</gene>
<dbReference type="PANTHER" id="PTHR33620">
    <property type="entry name" value="UREASE ACCESSORY PROTEIN F"/>
    <property type="match status" value="1"/>
</dbReference>
<dbReference type="Gene3D" id="1.10.4190.10">
    <property type="entry name" value="Urease accessory protein UreF"/>
    <property type="match status" value="1"/>
</dbReference>
<dbReference type="AlphaFoldDB" id="A0A7I9V1X0"/>
<name>A0A7I9V1X0_9ACTN</name>
<accession>A0A7I9V1X0</accession>
<evidence type="ECO:0000256" key="2">
    <source>
        <dbReference type="ARBA" id="ARBA00023186"/>
    </source>
</evidence>
<sequence>MYTAMLLADARLPTGGHAYSAGVEPAVRAGLPPDLLADYLIGRVRTVTRVEAGTAVLARHVLLGDATAHRRALADVAAAWAARTPSPALRAASVAQGRGYLRLAARLWPEAPAWALFEDRAPCRAVVLGAIAAESGMPPADLVRTVVYDDAAAAAAAVLKLDPRDPAEVSRWVLDACATGEPYVAEVAALTDPADIPATGAPQTEEWAQAHALLTQRLFRA</sequence>
<organism evidence="3 4">
    <name type="scientific">Gordonia crocea</name>
    <dbReference type="NCBI Taxonomy" id="589162"/>
    <lineage>
        <taxon>Bacteria</taxon>
        <taxon>Bacillati</taxon>
        <taxon>Actinomycetota</taxon>
        <taxon>Actinomycetes</taxon>
        <taxon>Mycobacteriales</taxon>
        <taxon>Gordoniaceae</taxon>
        <taxon>Gordonia</taxon>
    </lineage>
</organism>
<dbReference type="Pfam" id="PF01730">
    <property type="entry name" value="UreF"/>
    <property type="match status" value="1"/>
</dbReference>
<keyword evidence="4" id="KW-1185">Reference proteome</keyword>
<dbReference type="RefSeq" id="WP_161928710.1">
    <property type="nucleotide sequence ID" value="NZ_BJOU01000019.1"/>
</dbReference>